<dbReference type="Gene3D" id="1.10.10.10">
    <property type="entry name" value="Winged helix-like DNA-binding domain superfamily/Winged helix DNA-binding domain"/>
    <property type="match status" value="2"/>
</dbReference>
<gene>
    <name evidence="3" type="ORF">NBG4_370002</name>
</gene>
<name>A0A2U3QHJ7_9BACT</name>
<evidence type="ECO:0000256" key="1">
    <source>
        <dbReference type="HAMAP-Rule" id="MF_01584"/>
    </source>
</evidence>
<reference evidence="4" key="1">
    <citation type="submission" date="2018-03" db="EMBL/GenBank/DDBJ databases">
        <authorList>
            <person name="Zecchin S."/>
        </authorList>
    </citation>
    <scope>NUCLEOTIDE SEQUENCE [LARGE SCALE GENOMIC DNA]</scope>
</reference>
<accession>A0A2U3QHJ7</accession>
<dbReference type="PANTHER" id="PTHR38768:SF1">
    <property type="entry name" value="UPF0502 PROTEIN YCEH"/>
    <property type="match status" value="1"/>
</dbReference>
<organism evidence="3 4">
    <name type="scientific">Candidatus Sulfobium mesophilum</name>
    <dbReference type="NCBI Taxonomy" id="2016548"/>
    <lineage>
        <taxon>Bacteria</taxon>
        <taxon>Pseudomonadati</taxon>
        <taxon>Nitrospirota</taxon>
        <taxon>Nitrospiria</taxon>
        <taxon>Nitrospirales</taxon>
        <taxon>Nitrospiraceae</taxon>
        <taxon>Candidatus Sulfobium</taxon>
    </lineage>
</organism>
<evidence type="ECO:0000313" key="4">
    <source>
        <dbReference type="Proteomes" id="UP000245125"/>
    </source>
</evidence>
<dbReference type="InterPro" id="IPR036388">
    <property type="entry name" value="WH-like_DNA-bd_sf"/>
</dbReference>
<evidence type="ECO:0000313" key="3">
    <source>
        <dbReference type="EMBL" id="SPQ00887.1"/>
    </source>
</evidence>
<dbReference type="Proteomes" id="UP000245125">
    <property type="component" value="Unassembled WGS sequence"/>
</dbReference>
<feature type="coiled-coil region" evidence="2">
    <location>
        <begin position="189"/>
        <end position="216"/>
    </location>
</feature>
<proteinExistence type="inferred from homology"/>
<keyword evidence="4" id="KW-1185">Reference proteome</keyword>
<dbReference type="PANTHER" id="PTHR38768">
    <property type="entry name" value="UPF0502 PROTEIN YCEH"/>
    <property type="match status" value="1"/>
</dbReference>
<dbReference type="SUPFAM" id="SSF46785">
    <property type="entry name" value="Winged helix' DNA-binding domain"/>
    <property type="match status" value="2"/>
</dbReference>
<dbReference type="Pfam" id="PF04337">
    <property type="entry name" value="DUF480"/>
    <property type="match status" value="1"/>
</dbReference>
<evidence type="ECO:0000256" key="2">
    <source>
        <dbReference type="SAM" id="Coils"/>
    </source>
</evidence>
<comment type="similarity">
    <text evidence="1">Belongs to the UPF0502 family.</text>
</comment>
<dbReference type="AlphaFoldDB" id="A0A2U3QHJ7"/>
<protein>
    <submittedName>
        <fullName evidence="3">Uncharacterized protein</fullName>
    </submittedName>
</protein>
<sequence length="217" mass="24514">MDIVLDNMEVRILGCLIEKEIATPEYYPLSLNALTNACNQKSNRRPVLSVDESTVLQGIDGLRQKGLARETQTSGSRVPKYLHELLSRFDLSRPETAIVCELMVRGPQTPGELRSNAERMAPFKTIEEVEEALGALMQHDPPLVTKLPREAGRKESRYAHLFSPQATDEETVTDMPAMYKQGIPESEAIARLAEEISQIRRELEELRQAFAQFKSQF</sequence>
<dbReference type="EMBL" id="OUUY01000083">
    <property type="protein sequence ID" value="SPQ00887.1"/>
    <property type="molecule type" value="Genomic_DNA"/>
</dbReference>
<dbReference type="InterPro" id="IPR036390">
    <property type="entry name" value="WH_DNA-bd_sf"/>
</dbReference>
<dbReference type="InterPro" id="IPR007432">
    <property type="entry name" value="DUF480"/>
</dbReference>
<keyword evidence="2" id="KW-0175">Coiled coil</keyword>
<dbReference type="HAMAP" id="MF_01584">
    <property type="entry name" value="UPF0502"/>
    <property type="match status" value="1"/>
</dbReference>
<dbReference type="OrthoDB" id="9784785at2"/>